<accession>A6IWC4</accession>
<sequence>MTPSQLAVFCLILGCGILTLLTFLHSKYFFKSSIVIYSVHTKALKLCEWCYYCLHSMF</sequence>
<name>A6IWC4_RAT</name>
<organism evidence="2 3">
    <name type="scientific">Rattus norvegicus</name>
    <name type="common">Rat</name>
    <dbReference type="NCBI Taxonomy" id="10116"/>
    <lineage>
        <taxon>Eukaryota</taxon>
        <taxon>Metazoa</taxon>
        <taxon>Chordata</taxon>
        <taxon>Craniata</taxon>
        <taxon>Vertebrata</taxon>
        <taxon>Euteleostomi</taxon>
        <taxon>Mammalia</taxon>
        <taxon>Eutheria</taxon>
        <taxon>Euarchontoglires</taxon>
        <taxon>Glires</taxon>
        <taxon>Rodentia</taxon>
        <taxon>Myomorpha</taxon>
        <taxon>Muroidea</taxon>
        <taxon>Muridae</taxon>
        <taxon>Murinae</taxon>
        <taxon>Rattus</taxon>
    </lineage>
</organism>
<proteinExistence type="predicted"/>
<dbReference type="AlphaFoldDB" id="A6IWC4"/>
<reference evidence="2 3" key="1">
    <citation type="submission" date="2005-09" db="EMBL/GenBank/DDBJ databases">
        <authorList>
            <person name="Mural R.J."/>
            <person name="Li P.W."/>
            <person name="Adams M.D."/>
            <person name="Amanatides P.G."/>
            <person name="Baden-Tillson H."/>
            <person name="Barnstead M."/>
            <person name="Chin S.H."/>
            <person name="Dew I."/>
            <person name="Evans C.A."/>
            <person name="Ferriera S."/>
            <person name="Flanigan M."/>
            <person name="Fosler C."/>
            <person name="Glodek A."/>
            <person name="Gu Z."/>
            <person name="Holt R.A."/>
            <person name="Jennings D."/>
            <person name="Kraft C.L."/>
            <person name="Lu F."/>
            <person name="Nguyen T."/>
            <person name="Nusskern D.R."/>
            <person name="Pfannkoch C.M."/>
            <person name="Sitter C."/>
            <person name="Sutton G.G."/>
            <person name="Venter J.C."/>
            <person name="Wang Z."/>
            <person name="Woodage T."/>
            <person name="Zheng X.H."/>
            <person name="Zhong F."/>
        </authorList>
    </citation>
    <scope>NUCLEOTIDE SEQUENCE [LARGE SCALE GENOMIC DNA]</scope>
    <source>
        <strain>BN</strain>
        <strain evidence="3">Sprague-Dawley</strain>
    </source>
</reference>
<gene>
    <name evidence="2" type="ORF">rCG_43084</name>
</gene>
<dbReference type="EMBL" id="CH473970">
    <property type="protein sequence ID" value="EDM08948.1"/>
    <property type="molecule type" value="Genomic_DNA"/>
</dbReference>
<evidence type="ECO:0000313" key="2">
    <source>
        <dbReference type="EMBL" id="EDM08948.1"/>
    </source>
</evidence>
<protein>
    <submittedName>
        <fullName evidence="2">RCG43084, isoform CRA_a</fullName>
    </submittedName>
</protein>
<evidence type="ECO:0000256" key="1">
    <source>
        <dbReference type="SAM" id="Phobius"/>
    </source>
</evidence>
<keyword evidence="1" id="KW-0472">Membrane</keyword>
<keyword evidence="1" id="KW-0812">Transmembrane</keyword>
<feature type="transmembrane region" description="Helical" evidence="1">
    <location>
        <begin position="6"/>
        <end position="24"/>
    </location>
</feature>
<dbReference type="Proteomes" id="UP000234681">
    <property type="component" value="Chromosome 16"/>
</dbReference>
<evidence type="ECO:0000313" key="3">
    <source>
        <dbReference type="Proteomes" id="UP000234681"/>
    </source>
</evidence>
<keyword evidence="1" id="KW-1133">Transmembrane helix</keyword>